<name>A0AC35G9V8_9BILA</name>
<protein>
    <submittedName>
        <fullName evidence="2">ATP-dependent DNA helicase</fullName>
    </submittedName>
</protein>
<sequence>MNKRLTESVEEKKERLENDAEAKKALRNNETEEEKQERLQKDAKAKQINRDNEIKEEKSQRLRKVAESMQTLRDNETEAETSQRLIHDKTQKSIKRTINKIEKQEKLKKDRAERIAKIKELLPFVLRKAGEYTNVEPFKLGKRDKICKGCGAKHYRTEKRQKDGTYTSCCKQGKIKMEAGVADFPQNLKDLMTKTHANKEYTKVFNMNTRMINSSLSCAHMYAKNVNLAPGVPYLKIQGKVLHKMSRTYLPTNNNATFGGQNYIVDSAEATIARVQAATKNNIKLNEDLMKELDETIREVNVFAQSFTMLKETMEKQKADEEATGEKPKELRLVFKGKPNAKRNYDRVEAENEIALVYTPGPDGEIPRDDIVIFDKKGGNNNTYEVLPEWDPRVEPLSYTLFYPNGKGDFYSTDRKNDANEPTSGKLTEREYYAYKINERSEEIYGFNPILYGGKLFLQYLCDAWAKVEGSRLRYLTVNQKKLKVASYKDVQEHLNQQAAKLGRAPGSVKILPSTFYGGPRYLRELCSDAISMVDEFGKPTALVTMTVNPEDEDIIMNLYEDQKAWERPDIVNSCFYQKLHELIRIIEKEEIFGPVECSVICIEFQKRGLPHCHCAFTLKEKWDTAEKVDTYIKAYLPPMSQEEADECGEIFDEEYLNYVKKFMIHTPCGAHNPNAPCMVDGKCKRNFPRPFLEDTVMDDNGFTRPKRPENERSFKMKVKGKEIDVDNRWVVPHNPYLLKYMRSHINVEAINSIATVFYVFKYMFKGDDKAFVEMNEFIDNEIVQALNYDEIKSYEDFRYISATEAHWRLSDFWMYRLSHSVDRLAVHLENEQSLYMGEDADDEEMQKAKDKDSKLMAFFKVNQEKEKEIANVKEQIQKLKAEGKSVNHIKIPEKILYNKIGVDHVWDAKNGKWNPRKKTTKPKLCRLYNVNPKRTNCFYLRRLLMAVPGPTSFKDLRTVDGVEYPTNREACVALGLVVNDKLYEDTLFEALNHTSPNQFRYLFARLMAHCDLGNPLELFDKFEDHLINDLLKKWSKGDAKKVAWRRIVKSMLNQDKHLSDYPELNEYMKPIGMDDEDTIDLKALHAEGVENYKILNDEQKSVVNFVKERLQNKEEKSCFIYVDGIGGSGKSFTFNTIRKLAMGKGYKVVIMAWSGIAASLYPMGRTCHNAFKLEFPFERDSNSGVNPNSSHGKMLEEADIIIWDEFPMAPKRALEVVDSKLREIMGTHIPGGGKIILCGGDFRQCAPIVENGTTEEIIGISVCCSPLWNHFTKFKLTKNVRALPHENEFKKFLVEVGEGTYGDNPKEIEIPEECMSKGDIIDETFGDVMENYDPATVMKRAILATWNEDVDSLNEQVLDLLDEDTEVTYNAQDVYHYGDEVLQSVGEIHQSYKTRNIKGLPSYRLRLRKNAIVMLIRNLSIEDGLCNGTRLVVTNLLKHNLVVKKINIDGSLSEEILIPRISLTAKHGVVDVTRHQFPVKLGFCMTINKSQGQTMDKVGVVLKHECFSHGQLYVAFSRVRSKEGLKVVTAEDKSTTANIVYKKLLQLSKK</sequence>
<dbReference type="Proteomes" id="UP000887580">
    <property type="component" value="Unplaced"/>
</dbReference>
<evidence type="ECO:0000313" key="2">
    <source>
        <dbReference type="WBParaSite" id="PS1159_v2.g2855.t1"/>
    </source>
</evidence>
<proteinExistence type="predicted"/>
<accession>A0AC35G9V8</accession>
<organism evidence="1 2">
    <name type="scientific">Panagrolaimus sp. PS1159</name>
    <dbReference type="NCBI Taxonomy" id="55785"/>
    <lineage>
        <taxon>Eukaryota</taxon>
        <taxon>Metazoa</taxon>
        <taxon>Ecdysozoa</taxon>
        <taxon>Nematoda</taxon>
        <taxon>Chromadorea</taxon>
        <taxon>Rhabditida</taxon>
        <taxon>Tylenchina</taxon>
        <taxon>Panagrolaimomorpha</taxon>
        <taxon>Panagrolaimoidea</taxon>
        <taxon>Panagrolaimidae</taxon>
        <taxon>Panagrolaimus</taxon>
    </lineage>
</organism>
<dbReference type="WBParaSite" id="PS1159_v2.g2855.t1">
    <property type="protein sequence ID" value="PS1159_v2.g2855.t1"/>
    <property type="gene ID" value="PS1159_v2.g2855"/>
</dbReference>
<evidence type="ECO:0000313" key="1">
    <source>
        <dbReference type="Proteomes" id="UP000887580"/>
    </source>
</evidence>
<reference evidence="2" key="1">
    <citation type="submission" date="2022-11" db="UniProtKB">
        <authorList>
            <consortium name="WormBaseParasite"/>
        </authorList>
    </citation>
    <scope>IDENTIFICATION</scope>
</reference>